<accession>A0ABV1FJ73</accession>
<gene>
    <name evidence="4" type="ORF">WMO29_11600</name>
</gene>
<dbReference type="EMBL" id="JBBMFE010000011">
    <property type="protein sequence ID" value="MEQ2473124.1"/>
    <property type="molecule type" value="Genomic_DNA"/>
</dbReference>
<dbReference type="PANTHER" id="PTHR43156:SF2">
    <property type="entry name" value="STAGE II SPORULATION PROTEIN E"/>
    <property type="match status" value="1"/>
</dbReference>
<protein>
    <submittedName>
        <fullName evidence="4">SpoIIE family protein phosphatase</fullName>
    </submittedName>
</protein>
<keyword evidence="2" id="KW-0812">Transmembrane</keyword>
<name>A0ABV1FJ73_9FIRM</name>
<proteinExistence type="predicted"/>
<dbReference type="InterPro" id="IPR036457">
    <property type="entry name" value="PPM-type-like_dom_sf"/>
</dbReference>
<keyword evidence="2" id="KW-1133">Transmembrane helix</keyword>
<keyword evidence="2" id="KW-0472">Membrane</keyword>
<dbReference type="Pfam" id="PF07228">
    <property type="entry name" value="SpoIIE"/>
    <property type="match status" value="1"/>
</dbReference>
<dbReference type="SUPFAM" id="SSF81606">
    <property type="entry name" value="PP2C-like"/>
    <property type="match status" value="1"/>
</dbReference>
<evidence type="ECO:0000259" key="3">
    <source>
        <dbReference type="SMART" id="SM00331"/>
    </source>
</evidence>
<feature type="transmembrane region" description="Helical" evidence="2">
    <location>
        <begin position="35"/>
        <end position="62"/>
    </location>
</feature>
<feature type="domain" description="PPM-type phosphatase" evidence="3">
    <location>
        <begin position="243"/>
        <end position="454"/>
    </location>
</feature>
<keyword evidence="5" id="KW-1185">Reference proteome</keyword>
<dbReference type="SMART" id="SM00331">
    <property type="entry name" value="PP2C_SIG"/>
    <property type="match status" value="1"/>
</dbReference>
<evidence type="ECO:0000256" key="2">
    <source>
        <dbReference type="SAM" id="Phobius"/>
    </source>
</evidence>
<dbReference type="PROSITE" id="PS51257">
    <property type="entry name" value="PROKAR_LIPOPROTEIN"/>
    <property type="match status" value="1"/>
</dbReference>
<comment type="caution">
    <text evidence="4">The sequence shown here is derived from an EMBL/GenBank/DDBJ whole genome shotgun (WGS) entry which is preliminary data.</text>
</comment>
<reference evidence="4 5" key="1">
    <citation type="submission" date="2024-03" db="EMBL/GenBank/DDBJ databases">
        <title>Human intestinal bacterial collection.</title>
        <authorList>
            <person name="Pauvert C."/>
            <person name="Hitch T.C.A."/>
            <person name="Clavel T."/>
        </authorList>
    </citation>
    <scope>NUCLEOTIDE SEQUENCE [LARGE SCALE GENOMIC DNA]</scope>
    <source>
        <strain evidence="4 5">CLA-AA-H132</strain>
    </source>
</reference>
<evidence type="ECO:0000256" key="1">
    <source>
        <dbReference type="ARBA" id="ARBA00022801"/>
    </source>
</evidence>
<dbReference type="PANTHER" id="PTHR43156">
    <property type="entry name" value="STAGE II SPORULATION PROTEIN E-RELATED"/>
    <property type="match status" value="1"/>
</dbReference>
<dbReference type="InterPro" id="IPR001932">
    <property type="entry name" value="PPM-type_phosphatase-like_dom"/>
</dbReference>
<dbReference type="RefSeq" id="WP_349164898.1">
    <property type="nucleotide sequence ID" value="NZ_JBBMFE010000011.1"/>
</dbReference>
<dbReference type="Proteomes" id="UP001438008">
    <property type="component" value="Unassembled WGS sequence"/>
</dbReference>
<dbReference type="InterPro" id="IPR052016">
    <property type="entry name" value="Bact_Sigma-Reg"/>
</dbReference>
<evidence type="ECO:0000313" key="4">
    <source>
        <dbReference type="EMBL" id="MEQ2473124.1"/>
    </source>
</evidence>
<feature type="transmembrane region" description="Helical" evidence="2">
    <location>
        <begin position="7"/>
        <end position="29"/>
    </location>
</feature>
<keyword evidence="1" id="KW-0378">Hydrolase</keyword>
<dbReference type="Pfam" id="PF19732">
    <property type="entry name" value="SpoIIE_N"/>
    <property type="match status" value="1"/>
</dbReference>
<organism evidence="4 5">
    <name type="scientific">Laedolimicola intestinihominis</name>
    <dbReference type="NCBI Taxonomy" id="3133166"/>
    <lineage>
        <taxon>Bacteria</taxon>
        <taxon>Bacillati</taxon>
        <taxon>Bacillota</taxon>
        <taxon>Clostridia</taxon>
        <taxon>Lachnospirales</taxon>
        <taxon>Lachnospiraceae</taxon>
        <taxon>Laedolimicola</taxon>
    </lineage>
</organism>
<dbReference type="Gene3D" id="3.60.40.10">
    <property type="entry name" value="PPM-type phosphatase domain"/>
    <property type="match status" value="1"/>
</dbReference>
<sequence>MRREENYGWLYGIVAGSCVAAMQIGVGMLQMDRDYAILLGAAQGLLVCSLTVICGGILVWILRPLPMENEEAPNPVQQRLRDYREAFGNLAVSFAGEGQKAEAVPENEQLDKTEKMKLLWKNRLEENRAAVAIQLGEMAQIMTDTVEYAWDTRPDEELEQVLAKKLKGMGLCVHSVLVYQEEHRRQEVYLTVSTRRRKCVATKDIAEVLSRMMKKAMMPGKDSRAFVGSEKVTVLFAERTNFQVLCGVEKAVKSKETISGDNFSLHRCREGQFIGALSDGMGSGMAAYRDSEMVIDLLEQFLEAGFSKETAVRMINSALIVRSDAQVFSTIDISSLDLYTGICEFLKVGASTTFIRRENWVETISSTSLPAGVFHKLEPDCTSKKLYDGDMVIMVTDGVLDALPAAHQEKLIKDIILEHDTGNPSELAAYILARVRQYREKEPVDDMTVLVMGLVKY</sequence>
<dbReference type="InterPro" id="IPR045768">
    <property type="entry name" value="SpoIIE_N"/>
</dbReference>
<evidence type="ECO:0000313" key="5">
    <source>
        <dbReference type="Proteomes" id="UP001438008"/>
    </source>
</evidence>